<name>A0A1E7W4P8_9BURK</name>
<sequence>MTMISVEVAKSHLRVVGNDEDADIELKLEAAEQSAVSYLNRNVYPDKVALEAAIEAAPAAFAEARQEQLAAMAAAALLKDCDERAMAKLAAAERWSTARLAGIHTHRGIVINSAIKAAILLIVGHLYENREDVVVGLSVAQLPLSATSLLRPHRIGVPL</sequence>
<comment type="caution">
    <text evidence="1">The sequence shown here is derived from an EMBL/GenBank/DDBJ whole genome shotgun (WGS) entry which is preliminary data.</text>
</comment>
<dbReference type="CDD" id="cd08054">
    <property type="entry name" value="gp6"/>
    <property type="match status" value="1"/>
</dbReference>
<dbReference type="RefSeq" id="WP_070252266.1">
    <property type="nucleotide sequence ID" value="NZ_LROM01000156.1"/>
</dbReference>
<dbReference type="Pfam" id="PF05135">
    <property type="entry name" value="Phage_connect_1"/>
    <property type="match status" value="1"/>
</dbReference>
<proteinExistence type="predicted"/>
<dbReference type="Proteomes" id="UP000175989">
    <property type="component" value="Unassembled WGS sequence"/>
</dbReference>
<dbReference type="InterPro" id="IPR006450">
    <property type="entry name" value="Phage_HK97_gp6-like"/>
</dbReference>
<dbReference type="InterPro" id="IPR021146">
    <property type="entry name" value="Phage_gp6-like_head-tail"/>
</dbReference>
<accession>A0A1E7W4P8</accession>
<dbReference type="AlphaFoldDB" id="A0A1E7W4P8"/>
<evidence type="ECO:0000313" key="2">
    <source>
        <dbReference type="Proteomes" id="UP000175989"/>
    </source>
</evidence>
<dbReference type="EMBL" id="LROM01000156">
    <property type="protein sequence ID" value="OEZ90721.1"/>
    <property type="molecule type" value="Genomic_DNA"/>
</dbReference>
<dbReference type="OrthoDB" id="8452319at2"/>
<organism evidence="1 2">
    <name type="scientific">Duganella phyllosphaerae</name>
    <dbReference type="NCBI Taxonomy" id="762836"/>
    <lineage>
        <taxon>Bacteria</taxon>
        <taxon>Pseudomonadati</taxon>
        <taxon>Pseudomonadota</taxon>
        <taxon>Betaproteobacteria</taxon>
        <taxon>Burkholderiales</taxon>
        <taxon>Oxalobacteraceae</taxon>
        <taxon>Telluria group</taxon>
        <taxon>Duganella</taxon>
    </lineage>
</organism>
<evidence type="ECO:0000313" key="1">
    <source>
        <dbReference type="EMBL" id="OEZ90721.1"/>
    </source>
</evidence>
<dbReference type="NCBIfam" id="TIGR01560">
    <property type="entry name" value="put_DNA_pack"/>
    <property type="match status" value="1"/>
</dbReference>
<reference evidence="2" key="1">
    <citation type="journal article" date="2016" name="Front. Microbiol.">
        <title>Molecular Keys to the Janthinobacterium and Duganella spp. Interaction with the Plant Pathogen Fusarium graminearum.</title>
        <authorList>
            <person name="Haack F.S."/>
            <person name="Poehlein A."/>
            <person name="Kroger C."/>
            <person name="Voigt C.A."/>
            <person name="Piepenbring M."/>
            <person name="Bode H.B."/>
            <person name="Daniel R."/>
            <person name="Schafer W."/>
            <person name="Streit W.R."/>
        </authorList>
    </citation>
    <scope>NUCLEOTIDE SEQUENCE [LARGE SCALE GENOMIC DNA]</scope>
    <source>
        <strain evidence="2">T54</strain>
    </source>
</reference>
<gene>
    <name evidence="1" type="ORF">DUPY_53280</name>
</gene>
<dbReference type="Gene3D" id="1.10.3230.30">
    <property type="entry name" value="Phage gp6-like head-tail connector protein"/>
    <property type="match status" value="1"/>
</dbReference>
<protein>
    <submittedName>
        <fullName evidence="1">Phage gp6-like head-tail connector protein</fullName>
    </submittedName>
</protein>
<keyword evidence="2" id="KW-1185">Reference proteome</keyword>